<evidence type="ECO:0000313" key="1">
    <source>
        <dbReference type="EMBL" id="KAH8101439.1"/>
    </source>
</evidence>
<evidence type="ECO:0000313" key="2">
    <source>
        <dbReference type="Proteomes" id="UP000813824"/>
    </source>
</evidence>
<gene>
    <name evidence="1" type="ORF">BXZ70DRAFT_92564</name>
</gene>
<dbReference type="OrthoDB" id="3225847at2759"/>
<keyword evidence="2" id="KW-1185">Reference proteome</keyword>
<name>A0A8K0US47_9AGAR</name>
<proteinExistence type="predicted"/>
<comment type="caution">
    <text evidence="1">The sequence shown here is derived from an EMBL/GenBank/DDBJ whole genome shotgun (WGS) entry which is preliminary data.</text>
</comment>
<sequence length="135" mass="14062">MPGTARCLSVYLKYPRLYREGRHSCDCSIKCTERQPNMRASITVTVFSTVFAAIAVSATCPSAQPVHLCCRNVAPWSSNSGVWGGICGVTPADPNTPMGGACISNMPCPGPTIEVCCSSVSPCGSGGLGNNCTRV</sequence>
<dbReference type="EMBL" id="JAEVFJ010000012">
    <property type="protein sequence ID" value="KAH8101439.1"/>
    <property type="molecule type" value="Genomic_DNA"/>
</dbReference>
<organism evidence="1 2">
    <name type="scientific">Cristinia sonorae</name>
    <dbReference type="NCBI Taxonomy" id="1940300"/>
    <lineage>
        <taxon>Eukaryota</taxon>
        <taxon>Fungi</taxon>
        <taxon>Dikarya</taxon>
        <taxon>Basidiomycota</taxon>
        <taxon>Agaricomycotina</taxon>
        <taxon>Agaricomycetes</taxon>
        <taxon>Agaricomycetidae</taxon>
        <taxon>Agaricales</taxon>
        <taxon>Pleurotineae</taxon>
        <taxon>Stephanosporaceae</taxon>
        <taxon>Cristinia</taxon>
    </lineage>
</organism>
<dbReference type="AlphaFoldDB" id="A0A8K0US47"/>
<reference evidence="1" key="1">
    <citation type="journal article" date="2021" name="New Phytol.">
        <title>Evolutionary innovations through gain and loss of genes in the ectomycorrhizal Boletales.</title>
        <authorList>
            <person name="Wu G."/>
            <person name="Miyauchi S."/>
            <person name="Morin E."/>
            <person name="Kuo A."/>
            <person name="Drula E."/>
            <person name="Varga T."/>
            <person name="Kohler A."/>
            <person name="Feng B."/>
            <person name="Cao Y."/>
            <person name="Lipzen A."/>
            <person name="Daum C."/>
            <person name="Hundley H."/>
            <person name="Pangilinan J."/>
            <person name="Johnson J."/>
            <person name="Barry K."/>
            <person name="LaButti K."/>
            <person name="Ng V."/>
            <person name="Ahrendt S."/>
            <person name="Min B."/>
            <person name="Choi I.G."/>
            <person name="Park H."/>
            <person name="Plett J.M."/>
            <person name="Magnuson J."/>
            <person name="Spatafora J.W."/>
            <person name="Nagy L.G."/>
            <person name="Henrissat B."/>
            <person name="Grigoriev I.V."/>
            <person name="Yang Z.L."/>
            <person name="Xu J."/>
            <person name="Martin F.M."/>
        </authorList>
    </citation>
    <scope>NUCLEOTIDE SEQUENCE</scope>
    <source>
        <strain evidence="1">KKN 215</strain>
    </source>
</reference>
<protein>
    <submittedName>
        <fullName evidence="1">Uncharacterized protein</fullName>
    </submittedName>
</protein>
<accession>A0A8K0US47</accession>
<dbReference type="Proteomes" id="UP000813824">
    <property type="component" value="Unassembled WGS sequence"/>
</dbReference>